<proteinExistence type="predicted"/>
<keyword evidence="3" id="KW-1185">Reference proteome</keyword>
<organism evidence="2 3">
    <name type="scientific">Streptomyces hydrogenans</name>
    <dbReference type="NCBI Taxonomy" id="1873719"/>
    <lineage>
        <taxon>Bacteria</taxon>
        <taxon>Bacillati</taxon>
        <taxon>Actinomycetota</taxon>
        <taxon>Actinomycetes</taxon>
        <taxon>Kitasatosporales</taxon>
        <taxon>Streptomycetaceae</taxon>
        <taxon>Streptomyces</taxon>
    </lineage>
</organism>
<reference evidence="2" key="1">
    <citation type="submission" date="2024-05" db="EMBL/GenBank/DDBJ databases">
        <title>Whole genome shotgun sequence of Streptomyces hydrogenans NBRC 13475.</title>
        <authorList>
            <person name="Komaki H."/>
            <person name="Tamura T."/>
        </authorList>
    </citation>
    <scope>NUCLEOTIDE SEQUENCE</scope>
    <source>
        <strain evidence="2">NBRC 13475</strain>
    </source>
</reference>
<dbReference type="EMBL" id="BNDW01000102">
    <property type="protein sequence ID" value="GHI26218.1"/>
    <property type="molecule type" value="Genomic_DNA"/>
</dbReference>
<dbReference type="Gene3D" id="3.40.630.30">
    <property type="match status" value="1"/>
</dbReference>
<accession>A0ABQ3PMI1</accession>
<evidence type="ECO:0000313" key="2">
    <source>
        <dbReference type="EMBL" id="GHI26218.1"/>
    </source>
</evidence>
<dbReference type="RefSeq" id="WP_226652700.1">
    <property type="nucleotide sequence ID" value="NZ_BNBS01000003.1"/>
</dbReference>
<name>A0ABQ3PMI1_9ACTN</name>
<gene>
    <name evidence="2" type="ORF">Shyd_75890</name>
</gene>
<dbReference type="PANTHER" id="PTHR41700">
    <property type="entry name" value="GCN5-RELATED N-ACETYLTRANSFERASE"/>
    <property type="match status" value="1"/>
</dbReference>
<dbReference type="PROSITE" id="PS51186">
    <property type="entry name" value="GNAT"/>
    <property type="match status" value="1"/>
</dbReference>
<comment type="caution">
    <text evidence="2">The sequence shown here is derived from an EMBL/GenBank/DDBJ whole genome shotgun (WGS) entry which is preliminary data.</text>
</comment>
<dbReference type="PANTHER" id="PTHR41700:SF1">
    <property type="entry name" value="N-ACETYLTRANSFERASE DOMAIN-CONTAINING PROTEIN"/>
    <property type="match status" value="1"/>
</dbReference>
<evidence type="ECO:0000313" key="3">
    <source>
        <dbReference type="Proteomes" id="UP001052739"/>
    </source>
</evidence>
<dbReference type="InterPro" id="IPR000182">
    <property type="entry name" value="GNAT_dom"/>
</dbReference>
<sequence>MAGSHTAPSTELGPALLLAERAALAAGVTLRELHDLDSMREARDLLHRVWRPAPDNPVMTPELLLVLAHSGSYVVAVEQDGRMIGTCLGLLSTAGLHSHIAAVDVGAVGRSIGFALKLHQRAWSLARGISTITWTYDPLVSRNAYFNLRKLGAVPTEYLPNFYGAMRDGVNAGTDSDRLLVRWDLTAGQAPRPTPGSGRTEEPPVVALDIGPDGHPVRGGRPGDLSGRTVLVRVPPDIEALRAGDRAVAGAWRPAVRDVLGGLMADGRHTVTTFTRDGWYVLSPRLEFDA</sequence>
<dbReference type="InterPro" id="IPR038764">
    <property type="entry name" value="GNAT_N_AcTrfase_prd"/>
</dbReference>
<protein>
    <recommendedName>
        <fullName evidence="1">N-acetyltransferase domain-containing protein</fullName>
    </recommendedName>
</protein>
<evidence type="ECO:0000259" key="1">
    <source>
        <dbReference type="PROSITE" id="PS51186"/>
    </source>
</evidence>
<dbReference type="SUPFAM" id="SSF55729">
    <property type="entry name" value="Acyl-CoA N-acyltransferases (Nat)"/>
    <property type="match status" value="1"/>
</dbReference>
<feature type="domain" description="N-acetyltransferase" evidence="1">
    <location>
        <begin position="28"/>
        <end position="173"/>
    </location>
</feature>
<dbReference type="InterPro" id="IPR016181">
    <property type="entry name" value="Acyl_CoA_acyltransferase"/>
</dbReference>
<dbReference type="Proteomes" id="UP001052739">
    <property type="component" value="Unassembled WGS sequence"/>
</dbReference>